<dbReference type="EMBL" id="JBHLWE010000004">
    <property type="protein sequence ID" value="MFC0339465.1"/>
    <property type="molecule type" value="Genomic_DNA"/>
</dbReference>
<dbReference type="InterPro" id="IPR050879">
    <property type="entry name" value="Acyltransferase_3"/>
</dbReference>
<gene>
    <name evidence="4" type="ORF">ACFFII_01635</name>
</gene>
<protein>
    <submittedName>
        <fullName evidence="4">Acyltransferase family protein</fullName>
        <ecNumber evidence="4">2.3.1.-</ecNumber>
    </submittedName>
</protein>
<feature type="transmembrane region" description="Helical" evidence="1">
    <location>
        <begin position="182"/>
        <end position="202"/>
    </location>
</feature>
<dbReference type="InterPro" id="IPR043968">
    <property type="entry name" value="SGNH"/>
</dbReference>
<evidence type="ECO:0000256" key="1">
    <source>
        <dbReference type="SAM" id="Phobius"/>
    </source>
</evidence>
<feature type="transmembrane region" description="Helical" evidence="1">
    <location>
        <begin position="267"/>
        <end position="286"/>
    </location>
</feature>
<feature type="transmembrane region" description="Helical" evidence="1">
    <location>
        <begin position="53"/>
        <end position="73"/>
    </location>
</feature>
<keyword evidence="1" id="KW-1133">Transmembrane helix</keyword>
<keyword evidence="4" id="KW-0808">Transferase</keyword>
<keyword evidence="5" id="KW-1185">Reference proteome</keyword>
<organism evidence="4 5">
    <name type="scientific">Paracoccus niistensis</name>
    <dbReference type="NCBI Taxonomy" id="632935"/>
    <lineage>
        <taxon>Bacteria</taxon>
        <taxon>Pseudomonadati</taxon>
        <taxon>Pseudomonadota</taxon>
        <taxon>Alphaproteobacteria</taxon>
        <taxon>Rhodobacterales</taxon>
        <taxon>Paracoccaceae</taxon>
        <taxon>Paracoccus</taxon>
    </lineage>
</organism>
<evidence type="ECO:0000313" key="5">
    <source>
        <dbReference type="Proteomes" id="UP001589799"/>
    </source>
</evidence>
<dbReference type="PANTHER" id="PTHR23028">
    <property type="entry name" value="ACETYLTRANSFERASE"/>
    <property type="match status" value="1"/>
</dbReference>
<evidence type="ECO:0000313" key="4">
    <source>
        <dbReference type="EMBL" id="MFC0339465.1"/>
    </source>
</evidence>
<feature type="domain" description="Acyltransferase 3" evidence="2">
    <location>
        <begin position="27"/>
        <end position="349"/>
    </location>
</feature>
<name>A0ABV6HZR2_9RHOB</name>
<feature type="transmembrane region" description="Helical" evidence="1">
    <location>
        <begin position="362"/>
        <end position="385"/>
    </location>
</feature>
<feature type="domain" description="SGNH" evidence="3">
    <location>
        <begin position="420"/>
        <end position="664"/>
    </location>
</feature>
<comment type="caution">
    <text evidence="4">The sequence shown here is derived from an EMBL/GenBank/DDBJ whole genome shotgun (WGS) entry which is preliminary data.</text>
</comment>
<feature type="transmembrane region" description="Helical" evidence="1">
    <location>
        <begin position="93"/>
        <end position="112"/>
    </location>
</feature>
<dbReference type="Proteomes" id="UP001589799">
    <property type="component" value="Unassembled WGS sequence"/>
</dbReference>
<sequence>MFRIGRSPKLIPRSCSQSNIGMNYRPEVDGLRAVAVVPVILFHAKVAGFSGGFVGVDVFFVISGYLISGIILADLEAGRFSILRFYERRARRILPALFLTLFVCTIAAWLWFLPRDLADFSQSVVATTLFLSNILFLQEAGYFDVESELKPLLHTWSLAIEEQYYILFPPIMALVWHRVRGLLPAAIVLMLLASFLASVWLTRTAPQSAYFLLTTRGWELLMGVVAMLILRRETPHAPVGRLHDTLAVVGLGLVLWSVAAFDHRTQFPGPFALVPTLGTVLILLCARPGTWMQRLLSRPLLVLIGLVSYSAYLFHQPMLAFLRYMTPAEPALAVRLGLALAVFPLAWLSWKYVEMPFRAGQGVSRSAVFTGATAGILGFVALGAVGHHRDGYVRFDLSPEAIATLRSLERSGLAECRDLADCLSPPLRPEDVLLIGDSNAFHFSAPLAEALADQGRQLVSLTRGGCFPSDRTIRVNRSAEFNAECRAYYAQLFDYLRGDLQKPRTVLLSAAWAAYYYGSDYFAQNTAQQTPFANARVTLLDSPAQPESERRAEMTREILSLLGLLSEHFEHVCVVGPLPFLTNNFRGGIPAVLAGIQGVSRDDFLNETDELLASFAAGTLPSRVRVLYPHEQICSSGVCDVQLEGRYLYSDIVHVSDFGARTVFADIFDQNPDCLGSGGR</sequence>
<dbReference type="Pfam" id="PF19040">
    <property type="entry name" value="SGNH"/>
    <property type="match status" value="1"/>
</dbReference>
<dbReference type="Pfam" id="PF01757">
    <property type="entry name" value="Acyl_transf_3"/>
    <property type="match status" value="1"/>
</dbReference>
<dbReference type="GO" id="GO:0016746">
    <property type="term" value="F:acyltransferase activity"/>
    <property type="evidence" value="ECO:0007669"/>
    <property type="project" value="UniProtKB-KW"/>
</dbReference>
<keyword evidence="4" id="KW-0012">Acyltransferase</keyword>
<evidence type="ECO:0000259" key="2">
    <source>
        <dbReference type="Pfam" id="PF01757"/>
    </source>
</evidence>
<keyword evidence="1" id="KW-0812">Transmembrane</keyword>
<reference evidence="4 5" key="1">
    <citation type="submission" date="2024-09" db="EMBL/GenBank/DDBJ databases">
        <authorList>
            <person name="Sun Q."/>
            <person name="Mori K."/>
        </authorList>
    </citation>
    <scope>NUCLEOTIDE SEQUENCE [LARGE SCALE GENOMIC DNA]</scope>
    <source>
        <strain evidence="4 5">KCTC 22789</strain>
    </source>
</reference>
<evidence type="ECO:0000259" key="3">
    <source>
        <dbReference type="Pfam" id="PF19040"/>
    </source>
</evidence>
<feature type="transmembrane region" description="Helical" evidence="1">
    <location>
        <begin position="295"/>
        <end position="312"/>
    </location>
</feature>
<dbReference type="RefSeq" id="WP_377697141.1">
    <property type="nucleotide sequence ID" value="NZ_JBHLWE010000004.1"/>
</dbReference>
<dbReference type="InterPro" id="IPR002656">
    <property type="entry name" value="Acyl_transf_3_dom"/>
</dbReference>
<keyword evidence="1" id="KW-0472">Membrane</keyword>
<feature type="transmembrane region" description="Helical" evidence="1">
    <location>
        <begin position="208"/>
        <end position="230"/>
    </location>
</feature>
<dbReference type="PANTHER" id="PTHR23028:SF53">
    <property type="entry name" value="ACYL_TRANSF_3 DOMAIN-CONTAINING PROTEIN"/>
    <property type="match status" value="1"/>
</dbReference>
<dbReference type="EC" id="2.3.1.-" evidence="4"/>
<proteinExistence type="predicted"/>
<feature type="transmembrane region" description="Helical" evidence="1">
    <location>
        <begin position="332"/>
        <end position="350"/>
    </location>
</feature>
<accession>A0ABV6HZR2</accession>